<keyword evidence="1" id="KW-0472">Membrane</keyword>
<dbReference type="RefSeq" id="WP_290236179.1">
    <property type="nucleotide sequence ID" value="NZ_JAUFPZ010000002.1"/>
</dbReference>
<name>A0ABV8H2T7_9FLAO</name>
<feature type="transmembrane region" description="Helical" evidence="1">
    <location>
        <begin position="20"/>
        <end position="41"/>
    </location>
</feature>
<dbReference type="EMBL" id="JBHSAS010000006">
    <property type="protein sequence ID" value="MFC4026465.1"/>
    <property type="molecule type" value="Genomic_DNA"/>
</dbReference>
<organism evidence="2 3">
    <name type="scientific">Zunongwangia endophytica</name>
    <dbReference type="NCBI Taxonomy" id="1808945"/>
    <lineage>
        <taxon>Bacteria</taxon>
        <taxon>Pseudomonadati</taxon>
        <taxon>Bacteroidota</taxon>
        <taxon>Flavobacteriia</taxon>
        <taxon>Flavobacteriales</taxon>
        <taxon>Flavobacteriaceae</taxon>
        <taxon>Zunongwangia</taxon>
    </lineage>
</organism>
<comment type="caution">
    <text evidence="2">The sequence shown here is derived from an EMBL/GenBank/DDBJ whole genome shotgun (WGS) entry which is preliminary data.</text>
</comment>
<reference evidence="3" key="1">
    <citation type="journal article" date="2019" name="Int. J. Syst. Evol. Microbiol.">
        <title>The Global Catalogue of Microorganisms (GCM) 10K type strain sequencing project: providing services to taxonomists for standard genome sequencing and annotation.</title>
        <authorList>
            <consortium name="The Broad Institute Genomics Platform"/>
            <consortium name="The Broad Institute Genome Sequencing Center for Infectious Disease"/>
            <person name="Wu L."/>
            <person name="Ma J."/>
        </authorList>
    </citation>
    <scope>NUCLEOTIDE SEQUENCE [LARGE SCALE GENOMIC DNA]</scope>
    <source>
        <strain evidence="3">CECT 9128</strain>
    </source>
</reference>
<keyword evidence="1" id="KW-0812">Transmembrane</keyword>
<sequence length="50" mass="5884">MKLVSKDPTVQSGYELGYEIGAFLGNITPYILILLALYFVYKYFLKYRRN</sequence>
<protein>
    <submittedName>
        <fullName evidence="2">Uncharacterized protein</fullName>
    </submittedName>
</protein>
<gene>
    <name evidence="2" type="ORF">ACFOS1_03550</name>
</gene>
<keyword evidence="1" id="KW-1133">Transmembrane helix</keyword>
<accession>A0ABV8H2T7</accession>
<dbReference type="Proteomes" id="UP001595793">
    <property type="component" value="Unassembled WGS sequence"/>
</dbReference>
<evidence type="ECO:0000256" key="1">
    <source>
        <dbReference type="SAM" id="Phobius"/>
    </source>
</evidence>
<proteinExistence type="predicted"/>
<evidence type="ECO:0000313" key="3">
    <source>
        <dbReference type="Proteomes" id="UP001595793"/>
    </source>
</evidence>
<keyword evidence="3" id="KW-1185">Reference proteome</keyword>
<evidence type="ECO:0000313" key="2">
    <source>
        <dbReference type="EMBL" id="MFC4026465.1"/>
    </source>
</evidence>